<dbReference type="GeneID" id="46907001"/>
<protein>
    <submittedName>
        <fullName evidence="1">Uncharacterized protein</fullName>
    </submittedName>
</protein>
<dbReference type="OrthoDB" id="6902794at2"/>
<accession>A0A1J0EEQ4</accession>
<evidence type="ECO:0000313" key="1">
    <source>
        <dbReference type="EMBL" id="APC14586.1"/>
    </source>
</evidence>
<gene>
    <name evidence="1" type="ORF">BLL42_02120</name>
</gene>
<dbReference type="Proteomes" id="UP000182567">
    <property type="component" value="Chromosome"/>
</dbReference>
<organism evidence="1 2">
    <name type="scientific">Pseudomonas frederiksbergensis</name>
    <dbReference type="NCBI Taxonomy" id="104087"/>
    <lineage>
        <taxon>Bacteria</taxon>
        <taxon>Pseudomonadati</taxon>
        <taxon>Pseudomonadota</taxon>
        <taxon>Gammaproteobacteria</taxon>
        <taxon>Pseudomonadales</taxon>
        <taxon>Pseudomonadaceae</taxon>
        <taxon>Pseudomonas</taxon>
    </lineage>
</organism>
<reference evidence="2" key="1">
    <citation type="submission" date="2016-10" db="EMBL/GenBank/DDBJ databases">
        <title>Pseudomonas frederiksbergensis ERGS4:02 complete genome.</title>
        <authorList>
            <person name="Kumar R."/>
            <person name="Acharya V."/>
            <person name="Singh D."/>
        </authorList>
    </citation>
    <scope>NUCLEOTIDE SEQUENCE [LARGE SCALE GENOMIC DNA]</scope>
    <source>
        <strain evidence="2">ERGS4:02</strain>
    </source>
</reference>
<dbReference type="RefSeq" id="WP_071550587.1">
    <property type="nucleotide sequence ID" value="NZ_CP017886.1"/>
</dbReference>
<name>A0A1J0EEQ4_9PSED</name>
<sequence length="82" mass="9291">MHPAIQLANDVRKALRQRSHIAIADFYELIGQPVPGAPPRFVVRMAGKAFFHVVDSRTGKVRGFRRNHNEACALARQLEQKE</sequence>
<dbReference type="EMBL" id="CP017886">
    <property type="protein sequence ID" value="APC14586.1"/>
    <property type="molecule type" value="Genomic_DNA"/>
</dbReference>
<proteinExistence type="predicted"/>
<dbReference type="AlphaFoldDB" id="A0A1J0EEQ4"/>
<evidence type="ECO:0000313" key="2">
    <source>
        <dbReference type="Proteomes" id="UP000182567"/>
    </source>
</evidence>